<evidence type="ECO:0000313" key="2">
    <source>
        <dbReference type="Proteomes" id="UP000249354"/>
    </source>
</evidence>
<dbReference type="AlphaFoldDB" id="A0A2W4TZJ8"/>
<evidence type="ECO:0000313" key="1">
    <source>
        <dbReference type="EMBL" id="PZO13144.1"/>
    </source>
</evidence>
<comment type="caution">
    <text evidence="1">The sequence shown here is derived from an EMBL/GenBank/DDBJ whole genome shotgun (WGS) entry which is preliminary data.</text>
</comment>
<sequence length="198" mass="22219">MDKAALSKWVEEEHAKGTSYRQLALSLGVSPTAVTDWRDRKFNSISEESLQAIALRRRESLTTTAEWLRVEAPVGFDLPQKFNEIEQRLLEMERKVEYSYQRLVEQDAVSTSTVLEKALLANGVNVRDRPTQVKLRTQVEKIAGDSPALFERLLLAICGITPMETADLPAAADLLKVLTDQPWTPSEVVRVLNKGLVS</sequence>
<name>A0A2W4TZJ8_9CYAN</name>
<protein>
    <submittedName>
        <fullName evidence="1">Uncharacterized protein</fullName>
    </submittedName>
</protein>
<reference evidence="1 2" key="2">
    <citation type="submission" date="2018-06" db="EMBL/GenBank/DDBJ databases">
        <title>Metagenomic assembly of (sub)arctic Cyanobacteria and their associated microbiome from non-axenic cultures.</title>
        <authorList>
            <person name="Baurain D."/>
        </authorList>
    </citation>
    <scope>NUCLEOTIDE SEQUENCE [LARGE SCALE GENOMIC DNA]</scope>
    <source>
        <strain evidence="1">ULC129bin1</strain>
    </source>
</reference>
<dbReference type="Proteomes" id="UP000249354">
    <property type="component" value="Unassembled WGS sequence"/>
</dbReference>
<reference evidence="2" key="1">
    <citation type="submission" date="2018-04" db="EMBL/GenBank/DDBJ databases">
        <authorList>
            <person name="Cornet L."/>
        </authorList>
    </citation>
    <scope>NUCLEOTIDE SEQUENCE [LARGE SCALE GENOMIC DNA]</scope>
</reference>
<accession>A0A2W4TZJ8</accession>
<organism evidence="1 2">
    <name type="scientific">Leptolyngbya foveolarum</name>
    <dbReference type="NCBI Taxonomy" id="47253"/>
    <lineage>
        <taxon>Bacteria</taxon>
        <taxon>Bacillati</taxon>
        <taxon>Cyanobacteriota</taxon>
        <taxon>Cyanophyceae</taxon>
        <taxon>Leptolyngbyales</taxon>
        <taxon>Leptolyngbyaceae</taxon>
        <taxon>Leptolyngbya group</taxon>
        <taxon>Leptolyngbya</taxon>
    </lineage>
</organism>
<proteinExistence type="predicted"/>
<dbReference type="EMBL" id="QBMC01000132">
    <property type="protein sequence ID" value="PZO13144.1"/>
    <property type="molecule type" value="Genomic_DNA"/>
</dbReference>
<gene>
    <name evidence="1" type="ORF">DCF25_16475</name>
</gene>